<protein>
    <submittedName>
        <fullName evidence="1">Uncharacterized beta-barrel protein YwiB (DUF1934 family)</fullName>
    </submittedName>
</protein>
<proteinExistence type="predicted"/>
<organism evidence="1 2">
    <name type="scientific">Heliophilum fasciatum</name>
    <dbReference type="NCBI Taxonomy" id="35700"/>
    <lineage>
        <taxon>Bacteria</taxon>
        <taxon>Bacillati</taxon>
        <taxon>Bacillota</taxon>
        <taxon>Clostridia</taxon>
        <taxon>Eubacteriales</taxon>
        <taxon>Heliobacteriaceae</taxon>
        <taxon>Heliophilum</taxon>
    </lineage>
</organism>
<evidence type="ECO:0000313" key="2">
    <source>
        <dbReference type="Proteomes" id="UP000294813"/>
    </source>
</evidence>
<gene>
    <name evidence="1" type="ORF">EDD73_10684</name>
</gene>
<dbReference type="InterPro" id="IPR015231">
    <property type="entry name" value="DUF1934"/>
</dbReference>
<dbReference type="InterPro" id="IPR012674">
    <property type="entry name" value="Calycin"/>
</dbReference>
<dbReference type="RefSeq" id="WP_131918615.1">
    <property type="nucleotide sequence ID" value="NZ_JAOQNU010000006.1"/>
</dbReference>
<dbReference type="OrthoDB" id="1680906at2"/>
<dbReference type="AlphaFoldDB" id="A0A4R2RMI8"/>
<accession>A0A4R2RMI8</accession>
<reference evidence="1 2" key="1">
    <citation type="submission" date="2019-03" db="EMBL/GenBank/DDBJ databases">
        <title>Genomic Encyclopedia of Type Strains, Phase IV (KMG-IV): sequencing the most valuable type-strain genomes for metagenomic binning, comparative biology and taxonomic classification.</title>
        <authorList>
            <person name="Goeker M."/>
        </authorList>
    </citation>
    <scope>NUCLEOTIDE SEQUENCE [LARGE SCALE GENOMIC DNA]</scope>
    <source>
        <strain evidence="1 2">DSM 11170</strain>
    </source>
</reference>
<dbReference type="SUPFAM" id="SSF50814">
    <property type="entry name" value="Lipocalins"/>
    <property type="match status" value="1"/>
</dbReference>
<comment type="caution">
    <text evidence="1">The sequence shown here is derived from an EMBL/GenBank/DDBJ whole genome shotgun (WGS) entry which is preliminary data.</text>
</comment>
<keyword evidence="2" id="KW-1185">Reference proteome</keyword>
<dbReference type="Pfam" id="PF09148">
    <property type="entry name" value="DUF1934"/>
    <property type="match status" value="1"/>
</dbReference>
<dbReference type="EMBL" id="SLXT01000006">
    <property type="protein sequence ID" value="TCP65200.1"/>
    <property type="molecule type" value="Genomic_DNA"/>
</dbReference>
<sequence>MKKNVLVTIKGTQINDLGEADTMELFTEGLLFIRPDSYYIVYNESAMSGMEGSTTSLRIQTDKVVLNRMGKAEMKQTFELGKLDEGMYVTPQGAIHLGIIPSRVHVDFGETGGAINLEYELQIGQQTVCNNSLLITVKEDRYS</sequence>
<dbReference type="Gene3D" id="2.40.128.20">
    <property type="match status" value="1"/>
</dbReference>
<evidence type="ECO:0000313" key="1">
    <source>
        <dbReference type="EMBL" id="TCP65200.1"/>
    </source>
</evidence>
<dbReference type="Proteomes" id="UP000294813">
    <property type="component" value="Unassembled WGS sequence"/>
</dbReference>
<name>A0A4R2RMI8_9FIRM</name>